<feature type="compositionally biased region" description="Low complexity" evidence="1">
    <location>
        <begin position="25"/>
        <end position="41"/>
    </location>
</feature>
<feature type="chain" id="PRO_5031092276" description="Collagen-like protein" evidence="2">
    <location>
        <begin position="21"/>
        <end position="80"/>
    </location>
</feature>
<gene>
    <name evidence="3" type="ORF">BN874_370003</name>
</gene>
<organism evidence="3 4">
    <name type="scientific">Candidatus Contendobacter odensis Run_B_J11</name>
    <dbReference type="NCBI Taxonomy" id="1400861"/>
    <lineage>
        <taxon>Bacteria</taxon>
        <taxon>Pseudomonadati</taxon>
        <taxon>Pseudomonadota</taxon>
        <taxon>Gammaproteobacteria</taxon>
        <taxon>Candidatus Competibacteraceae</taxon>
        <taxon>Candidatus Contendibacter</taxon>
    </lineage>
</organism>
<dbReference type="InterPro" id="IPR008160">
    <property type="entry name" value="Collagen"/>
</dbReference>
<dbReference type="EMBL" id="CBTK010000251">
    <property type="protein sequence ID" value="CDH46172.1"/>
    <property type="molecule type" value="Genomic_DNA"/>
</dbReference>
<comment type="caution">
    <text evidence="3">The sequence shown here is derived from an EMBL/GenBank/DDBJ whole genome shotgun (WGS) entry which is preliminary data.</text>
</comment>
<keyword evidence="4" id="KW-1185">Reference proteome</keyword>
<evidence type="ECO:0008006" key="5">
    <source>
        <dbReference type="Google" id="ProtNLM"/>
    </source>
</evidence>
<name>A0A7U7GDA7_9GAMM</name>
<dbReference type="Proteomes" id="UP000019184">
    <property type="component" value="Unassembled WGS sequence"/>
</dbReference>
<evidence type="ECO:0000313" key="3">
    <source>
        <dbReference type="EMBL" id="CDH46172.1"/>
    </source>
</evidence>
<protein>
    <recommendedName>
        <fullName evidence="5">Collagen-like protein</fullName>
    </recommendedName>
</protein>
<accession>A0A7U7GDA7</accession>
<evidence type="ECO:0000313" key="4">
    <source>
        <dbReference type="Proteomes" id="UP000019184"/>
    </source>
</evidence>
<keyword evidence="2" id="KW-0732">Signal</keyword>
<dbReference type="RefSeq" id="WP_154724952.1">
    <property type="nucleotide sequence ID" value="NZ_CBTK010000251.1"/>
</dbReference>
<feature type="compositionally biased region" description="Polar residues" evidence="1">
    <location>
        <begin position="44"/>
        <end position="55"/>
    </location>
</feature>
<proteinExistence type="predicted"/>
<dbReference type="AlphaFoldDB" id="A0A7U7GDA7"/>
<dbReference type="PROSITE" id="PS51257">
    <property type="entry name" value="PROKAR_LIPOPROTEIN"/>
    <property type="match status" value="1"/>
</dbReference>
<feature type="region of interest" description="Disordered" evidence="1">
    <location>
        <begin position="25"/>
        <end position="56"/>
    </location>
</feature>
<evidence type="ECO:0000256" key="1">
    <source>
        <dbReference type="SAM" id="MobiDB-lite"/>
    </source>
</evidence>
<feature type="signal peptide" evidence="2">
    <location>
        <begin position="1"/>
        <end position="20"/>
    </location>
</feature>
<evidence type="ECO:0000256" key="2">
    <source>
        <dbReference type="SAM" id="SignalP"/>
    </source>
</evidence>
<dbReference type="Pfam" id="PF01391">
    <property type="entry name" value="Collagen"/>
    <property type="match status" value="1"/>
</dbReference>
<reference evidence="3 4" key="1">
    <citation type="journal article" date="2014" name="ISME J.">
        <title>Candidatus Competibacter-lineage genomes retrieved from metagenomes reveal functional metabolic diversity.</title>
        <authorList>
            <person name="McIlroy S.J."/>
            <person name="Albertsen M."/>
            <person name="Andresen E.K."/>
            <person name="Saunders A.M."/>
            <person name="Kristiansen R."/>
            <person name="Stokholm-Bjerregaard M."/>
            <person name="Nielsen K.L."/>
            <person name="Nielsen P.H."/>
        </authorList>
    </citation>
    <scope>NUCLEOTIDE SEQUENCE [LARGE SCALE GENOMIC DNA]</scope>
    <source>
        <strain evidence="3 4">Run_B_J11</strain>
    </source>
</reference>
<sequence length="80" mass="8139">MKYSMLFAVLTLALGLSACAGPPGATGAAGATGAPGYQGPTGKTGATGQTGSTGVDTVIVPARPRTSSWPNDNYYYYYDR</sequence>